<feature type="transmembrane region" description="Helical" evidence="7">
    <location>
        <begin position="7"/>
        <end position="25"/>
    </location>
</feature>
<dbReference type="OrthoDB" id="9809509at2"/>
<organism evidence="9 10">
    <name type="scientific">Actinomadura rudentiformis</name>
    <dbReference type="NCBI Taxonomy" id="359158"/>
    <lineage>
        <taxon>Bacteria</taxon>
        <taxon>Bacillati</taxon>
        <taxon>Actinomycetota</taxon>
        <taxon>Actinomycetes</taxon>
        <taxon>Streptosporangiales</taxon>
        <taxon>Thermomonosporaceae</taxon>
        <taxon>Actinomadura</taxon>
    </lineage>
</organism>
<evidence type="ECO:0000256" key="1">
    <source>
        <dbReference type="ARBA" id="ARBA00004141"/>
    </source>
</evidence>
<keyword evidence="3 7" id="KW-0812">Transmembrane</keyword>
<name>A0A6H9YPX5_9ACTN</name>
<comment type="similarity">
    <text evidence="2">Belongs to the EamA transporter family.</text>
</comment>
<keyword evidence="10" id="KW-1185">Reference proteome</keyword>
<feature type="region of interest" description="Disordered" evidence="6">
    <location>
        <begin position="290"/>
        <end position="314"/>
    </location>
</feature>
<evidence type="ECO:0000256" key="2">
    <source>
        <dbReference type="ARBA" id="ARBA00007362"/>
    </source>
</evidence>
<protein>
    <submittedName>
        <fullName evidence="9">DMT family transporter</fullName>
    </submittedName>
</protein>
<feature type="transmembrane region" description="Helical" evidence="7">
    <location>
        <begin position="124"/>
        <end position="143"/>
    </location>
</feature>
<evidence type="ECO:0000313" key="9">
    <source>
        <dbReference type="EMBL" id="KAB2345650.1"/>
    </source>
</evidence>
<sequence>MSDHRVDHLLAAGFVVAWSSGFIGAELGTRSAAATTLLAWRFIIAFAVLAVWMLWRRRRVPPREFALHVVIGGLGQVGYLYGVFAAVEQGVASGTTALICALQPIVAVALAVPLLGESVSRRQIAGFLIGLAGVAMVVSADLGVSRAPLLAYLLPAAAMLSLVAATLIERRTRPRATLIDALTIQAGISALLFSALAAATGTLTPPTDTTFWIAIAILVVAAMFGGYGLYWINLARTGVARVSGLLYLTPPATMAWSWLMFGTTMTALSLAGVGVCALAVLLIRADRPAAPSSEPSVTAQCSPEPRAAVERHTS</sequence>
<dbReference type="AlphaFoldDB" id="A0A6H9YPX5"/>
<comment type="caution">
    <text evidence="9">The sequence shown here is derived from an EMBL/GenBank/DDBJ whole genome shotgun (WGS) entry which is preliminary data.</text>
</comment>
<gene>
    <name evidence="9" type="ORF">F8566_27330</name>
</gene>
<feature type="transmembrane region" description="Helical" evidence="7">
    <location>
        <begin position="239"/>
        <end position="259"/>
    </location>
</feature>
<proteinExistence type="inferred from homology"/>
<evidence type="ECO:0000256" key="7">
    <source>
        <dbReference type="SAM" id="Phobius"/>
    </source>
</evidence>
<keyword evidence="5 7" id="KW-0472">Membrane</keyword>
<feature type="domain" description="EamA" evidence="8">
    <location>
        <begin position="9"/>
        <end position="138"/>
    </location>
</feature>
<comment type="subcellular location">
    <subcellularLocation>
        <location evidence="1">Membrane</location>
        <topology evidence="1">Multi-pass membrane protein</topology>
    </subcellularLocation>
</comment>
<dbReference type="EMBL" id="WBMT01000013">
    <property type="protein sequence ID" value="KAB2345650.1"/>
    <property type="molecule type" value="Genomic_DNA"/>
</dbReference>
<feature type="transmembrane region" description="Helical" evidence="7">
    <location>
        <begin position="93"/>
        <end position="112"/>
    </location>
</feature>
<dbReference type="InterPro" id="IPR050638">
    <property type="entry name" value="AA-Vitamin_Transporters"/>
</dbReference>
<reference evidence="9 10" key="1">
    <citation type="submission" date="2019-09" db="EMBL/GenBank/DDBJ databases">
        <title>Actinomadura physcomitrii sp. nov., a novel actinomycete isolated from moss [Physcomitrium sphaericum (Ludw) Fuernr].</title>
        <authorList>
            <person name="Zhuang X."/>
            <person name="Liu C."/>
        </authorList>
    </citation>
    <scope>NUCLEOTIDE SEQUENCE [LARGE SCALE GENOMIC DNA]</scope>
    <source>
        <strain evidence="9 10">HMC1</strain>
    </source>
</reference>
<evidence type="ECO:0000256" key="3">
    <source>
        <dbReference type="ARBA" id="ARBA00022692"/>
    </source>
</evidence>
<feature type="transmembrane region" description="Helical" evidence="7">
    <location>
        <begin position="265"/>
        <end position="283"/>
    </location>
</feature>
<dbReference type="RefSeq" id="WP_151564625.1">
    <property type="nucleotide sequence ID" value="NZ_WBMT01000013.1"/>
</dbReference>
<feature type="transmembrane region" description="Helical" evidence="7">
    <location>
        <begin position="211"/>
        <end position="232"/>
    </location>
</feature>
<feature type="transmembrane region" description="Helical" evidence="7">
    <location>
        <begin position="37"/>
        <end position="55"/>
    </location>
</feature>
<feature type="domain" description="EamA" evidence="8">
    <location>
        <begin position="151"/>
        <end position="283"/>
    </location>
</feature>
<dbReference type="GO" id="GO:0016020">
    <property type="term" value="C:membrane"/>
    <property type="evidence" value="ECO:0007669"/>
    <property type="project" value="UniProtKB-SubCell"/>
</dbReference>
<dbReference type="SUPFAM" id="SSF103481">
    <property type="entry name" value="Multidrug resistance efflux transporter EmrE"/>
    <property type="match status" value="2"/>
</dbReference>
<dbReference type="PANTHER" id="PTHR32322">
    <property type="entry name" value="INNER MEMBRANE TRANSPORTER"/>
    <property type="match status" value="1"/>
</dbReference>
<feature type="transmembrane region" description="Helical" evidence="7">
    <location>
        <begin position="67"/>
        <end position="87"/>
    </location>
</feature>
<dbReference type="InterPro" id="IPR037185">
    <property type="entry name" value="EmrE-like"/>
</dbReference>
<dbReference type="PANTHER" id="PTHR32322:SF2">
    <property type="entry name" value="EAMA DOMAIN-CONTAINING PROTEIN"/>
    <property type="match status" value="1"/>
</dbReference>
<evidence type="ECO:0000256" key="4">
    <source>
        <dbReference type="ARBA" id="ARBA00022989"/>
    </source>
</evidence>
<evidence type="ECO:0000313" key="10">
    <source>
        <dbReference type="Proteomes" id="UP000468735"/>
    </source>
</evidence>
<dbReference type="Pfam" id="PF00892">
    <property type="entry name" value="EamA"/>
    <property type="match status" value="2"/>
</dbReference>
<accession>A0A6H9YPX5</accession>
<keyword evidence="4 7" id="KW-1133">Transmembrane helix</keyword>
<dbReference type="InterPro" id="IPR000620">
    <property type="entry name" value="EamA_dom"/>
</dbReference>
<evidence type="ECO:0000259" key="8">
    <source>
        <dbReference type="Pfam" id="PF00892"/>
    </source>
</evidence>
<dbReference type="Proteomes" id="UP000468735">
    <property type="component" value="Unassembled WGS sequence"/>
</dbReference>
<feature type="transmembrane region" description="Helical" evidence="7">
    <location>
        <begin position="149"/>
        <end position="168"/>
    </location>
</feature>
<evidence type="ECO:0000256" key="5">
    <source>
        <dbReference type="ARBA" id="ARBA00023136"/>
    </source>
</evidence>
<evidence type="ECO:0000256" key="6">
    <source>
        <dbReference type="SAM" id="MobiDB-lite"/>
    </source>
</evidence>
<feature type="transmembrane region" description="Helical" evidence="7">
    <location>
        <begin position="180"/>
        <end position="199"/>
    </location>
</feature>